<proteinExistence type="inferred from homology"/>
<dbReference type="GO" id="GO:0052040">
    <property type="term" value="P:symbiont-mediated perturbation of host programmed cell death"/>
    <property type="evidence" value="ECO:0007669"/>
    <property type="project" value="UniProtKB-KW"/>
</dbReference>
<evidence type="ECO:0000256" key="1">
    <source>
        <dbReference type="ARBA" id="ARBA00004613"/>
    </source>
</evidence>
<keyword evidence="7" id="KW-0732">Signal</keyword>
<accession>A0A397A0G1</accession>
<evidence type="ECO:0000256" key="3">
    <source>
        <dbReference type="ARBA" id="ARBA00022525"/>
    </source>
</evidence>
<sequence>MKSFVAFGVIGAVSAAPCDISAVLGNLAPLAADPNVATCSTDSGYNFLVSGASGTPPTPDELAKLSSSTACKTLYANLGGIVSMISPSCTLGGVETSTFAALSLPDALTAIFTAIKSSDVIAPTDNTSTPAPSTDNTATPPPEPSTDNASTTTPAPSTDNTSTTTPAPSSGNASTTTPAPSTAPESSAAISAVSLAAVGLAMYSMAN</sequence>
<dbReference type="AlphaFoldDB" id="A0A397A0G1"/>
<keyword evidence="3" id="KW-0964">Secreted</keyword>
<comment type="similarity">
    <text evidence="2">Belongs to the elicitin family.</text>
</comment>
<evidence type="ECO:0000256" key="2">
    <source>
        <dbReference type="ARBA" id="ARBA00009544"/>
    </source>
</evidence>
<organism evidence="8 9">
    <name type="scientific">Aphanomyces astaci</name>
    <name type="common">Crayfish plague agent</name>
    <dbReference type="NCBI Taxonomy" id="112090"/>
    <lineage>
        <taxon>Eukaryota</taxon>
        <taxon>Sar</taxon>
        <taxon>Stramenopiles</taxon>
        <taxon>Oomycota</taxon>
        <taxon>Saprolegniomycetes</taxon>
        <taxon>Saprolegniales</taxon>
        <taxon>Verrucalvaceae</taxon>
        <taxon>Aphanomyces</taxon>
    </lineage>
</organism>
<dbReference type="InterPro" id="IPR036470">
    <property type="entry name" value="Elicitin_sf"/>
</dbReference>
<comment type="subcellular location">
    <subcellularLocation>
        <location evidence="1">Secreted</location>
    </subcellularLocation>
</comment>
<feature type="compositionally biased region" description="Low complexity" evidence="6">
    <location>
        <begin position="145"/>
        <end position="184"/>
    </location>
</feature>
<dbReference type="GO" id="GO:0005576">
    <property type="term" value="C:extracellular region"/>
    <property type="evidence" value="ECO:0007669"/>
    <property type="project" value="UniProtKB-SubCell"/>
</dbReference>
<dbReference type="Gene3D" id="1.10.239.10">
    <property type="entry name" value="Elicitin domain"/>
    <property type="match status" value="1"/>
</dbReference>
<dbReference type="Proteomes" id="UP000265427">
    <property type="component" value="Unassembled WGS sequence"/>
</dbReference>
<evidence type="ECO:0000313" key="8">
    <source>
        <dbReference type="EMBL" id="RHX99834.1"/>
    </source>
</evidence>
<evidence type="ECO:0000256" key="5">
    <source>
        <dbReference type="ARBA" id="ARBA00023157"/>
    </source>
</evidence>
<gene>
    <name evidence="8" type="ORF">DYB36_013534</name>
</gene>
<feature type="chain" id="PRO_5017413162" description="Secreted protein" evidence="7">
    <location>
        <begin position="16"/>
        <end position="207"/>
    </location>
</feature>
<feature type="signal peptide" evidence="7">
    <location>
        <begin position="1"/>
        <end position="15"/>
    </location>
</feature>
<dbReference type="EMBL" id="QUSZ01008864">
    <property type="protein sequence ID" value="RHX99834.1"/>
    <property type="molecule type" value="Genomic_DNA"/>
</dbReference>
<dbReference type="InterPro" id="IPR002200">
    <property type="entry name" value="Elicitin"/>
</dbReference>
<dbReference type="SUPFAM" id="SSF48647">
    <property type="entry name" value="Fungal elicitin"/>
    <property type="match status" value="1"/>
</dbReference>
<name>A0A397A0G1_APHAT</name>
<feature type="compositionally biased region" description="Polar residues" evidence="6">
    <location>
        <begin position="124"/>
        <end position="138"/>
    </location>
</feature>
<reference evidence="8 9" key="1">
    <citation type="submission" date="2018-08" db="EMBL/GenBank/DDBJ databases">
        <title>Aphanomyces genome sequencing and annotation.</title>
        <authorList>
            <person name="Minardi D."/>
            <person name="Oidtmann B."/>
            <person name="Van Der Giezen M."/>
            <person name="Studholme D.J."/>
        </authorList>
    </citation>
    <scope>NUCLEOTIDE SEQUENCE [LARGE SCALE GENOMIC DNA]</scope>
    <source>
        <strain evidence="8 9">Kv</strain>
    </source>
</reference>
<feature type="region of interest" description="Disordered" evidence="6">
    <location>
        <begin position="121"/>
        <end position="184"/>
    </location>
</feature>
<keyword evidence="5" id="KW-1015">Disulfide bond</keyword>
<protein>
    <recommendedName>
        <fullName evidence="10">Secreted protein</fullName>
    </recommendedName>
</protein>
<dbReference type="VEuPathDB" id="FungiDB:H257_08321"/>
<keyword evidence="4" id="KW-0928">Hypersensitive response elicitation</keyword>
<evidence type="ECO:0000256" key="7">
    <source>
        <dbReference type="SAM" id="SignalP"/>
    </source>
</evidence>
<evidence type="ECO:0000256" key="4">
    <source>
        <dbReference type="ARBA" id="ARBA00022978"/>
    </source>
</evidence>
<comment type="caution">
    <text evidence="8">The sequence shown here is derived from an EMBL/GenBank/DDBJ whole genome shotgun (WGS) entry which is preliminary data.</text>
</comment>
<dbReference type="Pfam" id="PF00964">
    <property type="entry name" value="Elicitin"/>
    <property type="match status" value="1"/>
</dbReference>
<evidence type="ECO:0000256" key="6">
    <source>
        <dbReference type="SAM" id="MobiDB-lite"/>
    </source>
</evidence>
<evidence type="ECO:0008006" key="10">
    <source>
        <dbReference type="Google" id="ProtNLM"/>
    </source>
</evidence>
<evidence type="ECO:0000313" key="9">
    <source>
        <dbReference type="Proteomes" id="UP000265427"/>
    </source>
</evidence>